<dbReference type="PANTHER" id="PTHR36174">
    <property type="entry name" value="LIPID II:GLYCINE GLYCYLTRANSFERASE"/>
    <property type="match status" value="1"/>
</dbReference>
<feature type="domain" description="BioF2-like acetyltransferase" evidence="1">
    <location>
        <begin position="164"/>
        <end position="298"/>
    </location>
</feature>
<dbReference type="Proteomes" id="UP000706039">
    <property type="component" value="Unassembled WGS sequence"/>
</dbReference>
<evidence type="ECO:0000313" key="3">
    <source>
        <dbReference type="Proteomes" id="UP000706039"/>
    </source>
</evidence>
<dbReference type="PANTHER" id="PTHR36174:SF1">
    <property type="entry name" value="LIPID II:GLYCINE GLYCYLTRANSFERASE"/>
    <property type="match status" value="1"/>
</dbReference>
<reference evidence="2 3" key="1">
    <citation type="submission" date="2021-08" db="EMBL/GenBank/DDBJ databases">
        <authorList>
            <person name="Tuo L."/>
        </authorList>
    </citation>
    <scope>NUCLEOTIDE SEQUENCE [LARGE SCALE GENOMIC DNA]</scope>
    <source>
        <strain evidence="2 3">JCM 31229</strain>
    </source>
</reference>
<comment type="caution">
    <text evidence="2">The sequence shown here is derived from an EMBL/GenBank/DDBJ whole genome shotgun (WGS) entry which is preliminary data.</text>
</comment>
<dbReference type="InterPro" id="IPR050644">
    <property type="entry name" value="PG_Glycine_Bridge_Synth"/>
</dbReference>
<dbReference type="Pfam" id="PF13480">
    <property type="entry name" value="Acetyltransf_6"/>
    <property type="match status" value="1"/>
</dbReference>
<dbReference type="EMBL" id="JAINVV010000002">
    <property type="protein sequence ID" value="MBY8821290.1"/>
    <property type="molecule type" value="Genomic_DNA"/>
</dbReference>
<sequence length="357" mass="38905">MNAPFSLAATNIRSVDFSDVQDLARIDAYVQAHPDGSPFHLTAWGRAVAKGCRQRAHCLIAESGTGVISGVLPLTELRSRLFGRALISNGFAVRGGPLADDERAGRALVDASWSMAQALGVPSVELRGPVPESPDWQVIDDRYANFSRPLGQSDEADLLAIPRKQRAEVRRSLGFDLDVAVGRGAAERAAHYAVYAESVRNLGTPVFPRALFDAVLDSFGEDADILVVRQQGVPVAAVLSLYHGGVVMPYWGGGTHAARTWRANDRMYYELMKHARARGCSHFDFGRSKPGTGAFTFKKNWGFEPRPLSYAMRIADGATPREINPLNPKYRLKIAAWQKLPLPVANLIGPFISRGLG</sequence>
<dbReference type="Gene3D" id="3.40.630.30">
    <property type="match status" value="1"/>
</dbReference>
<accession>A0ABS7PJ17</accession>
<name>A0ABS7PJ17_9SPHN</name>
<protein>
    <submittedName>
        <fullName evidence="2">FemAB family PEP-CTERM system-associated protein</fullName>
    </submittedName>
</protein>
<dbReference type="InterPro" id="IPR017469">
    <property type="entry name" value="PEP-CTERM_FemAB-rel"/>
</dbReference>
<gene>
    <name evidence="2" type="ORF">K7G82_03245</name>
</gene>
<organism evidence="2 3">
    <name type="scientific">Sphingomonas colocasiae</name>
    <dbReference type="NCBI Taxonomy" id="1848973"/>
    <lineage>
        <taxon>Bacteria</taxon>
        <taxon>Pseudomonadati</taxon>
        <taxon>Pseudomonadota</taxon>
        <taxon>Alphaproteobacteria</taxon>
        <taxon>Sphingomonadales</taxon>
        <taxon>Sphingomonadaceae</taxon>
        <taxon>Sphingomonas</taxon>
    </lineage>
</organism>
<keyword evidence="3" id="KW-1185">Reference proteome</keyword>
<dbReference type="InterPro" id="IPR016181">
    <property type="entry name" value="Acyl_CoA_acyltransferase"/>
</dbReference>
<dbReference type="SUPFAM" id="SSF55729">
    <property type="entry name" value="Acyl-CoA N-acyltransferases (Nat)"/>
    <property type="match status" value="2"/>
</dbReference>
<evidence type="ECO:0000259" key="1">
    <source>
        <dbReference type="Pfam" id="PF13480"/>
    </source>
</evidence>
<dbReference type="RefSeq" id="WP_222988411.1">
    <property type="nucleotide sequence ID" value="NZ_JAINVV010000002.1"/>
</dbReference>
<evidence type="ECO:0000313" key="2">
    <source>
        <dbReference type="EMBL" id="MBY8821290.1"/>
    </source>
</evidence>
<dbReference type="InterPro" id="IPR038740">
    <property type="entry name" value="BioF2-like_GNAT_dom"/>
</dbReference>
<proteinExistence type="predicted"/>
<dbReference type="NCBIfam" id="TIGR03019">
    <property type="entry name" value="pepcterm_femAB"/>
    <property type="match status" value="1"/>
</dbReference>